<dbReference type="AlphaFoldDB" id="S2D5E8"/>
<keyword evidence="4" id="KW-1185">Reference proteome</keyword>
<accession>S2D5E8</accession>
<dbReference type="Gene3D" id="2.60.40.1930">
    <property type="match status" value="1"/>
</dbReference>
<comment type="caution">
    <text evidence="3">The sequence shown here is derived from an EMBL/GenBank/DDBJ whole genome shotgun (WGS) entry which is preliminary data.</text>
</comment>
<dbReference type="InterPro" id="IPR039426">
    <property type="entry name" value="TonB-dep_rcpt-like"/>
</dbReference>
<dbReference type="SUPFAM" id="SSF56935">
    <property type="entry name" value="Porins"/>
    <property type="match status" value="1"/>
</dbReference>
<dbReference type="InterPro" id="IPR012910">
    <property type="entry name" value="Plug_dom"/>
</dbReference>
<dbReference type="Proteomes" id="UP000006073">
    <property type="component" value="Unassembled WGS sequence"/>
</dbReference>
<dbReference type="GO" id="GO:0009279">
    <property type="term" value="C:cell outer membrane"/>
    <property type="evidence" value="ECO:0007669"/>
    <property type="project" value="UniProtKB-SubCell"/>
</dbReference>
<feature type="domain" description="TonB-dependent receptor plug" evidence="2">
    <location>
        <begin position="706"/>
        <end position="800"/>
    </location>
</feature>
<gene>
    <name evidence="3" type="ORF">A33Q_4388</name>
</gene>
<evidence type="ECO:0000313" key="4">
    <source>
        <dbReference type="Proteomes" id="UP000006073"/>
    </source>
</evidence>
<dbReference type="PROSITE" id="PS52016">
    <property type="entry name" value="TONB_DEPENDENT_REC_3"/>
    <property type="match status" value="1"/>
</dbReference>
<dbReference type="Pfam" id="PF07715">
    <property type="entry name" value="Plug"/>
    <property type="match status" value="1"/>
</dbReference>
<sequence length="898" mass="100082">MKKILITLPFLLIPVFYFLSSFKNKPGITELTEKIISMMEIYVDEIPEEKVFVHLDKSLYASGDNIWFSVYLTAGSPDIPSPLSKVVYVDLLDNEGNLIQQKTIKIENGHGFGDFRLDGFTKEGDYRIKAYSYWLRGFGDEAVFETDIQILDPYNMKFQPTVTIEKEEIGNLVKYSAKITALDNTLSALAGKELSFQVANREQQLKSGIIQLDAQGKSELSFEIPSEKMNLPTALSLVLEENEEYEISRKFLLPFPMTALDVQFLPEGGDLISGFNNKVAVRAIFPDGSPAKVTGKIKNDSEEISFQTNSSGLAAFNITPQSREKIEVQLETETGKMNLHLPEVKDQGINLAVNSSQGNLVNILIQSKAFQNISPSSEALMVVHARGRIGHMQVINLQQGVSGARINKSQLAPGINQITIFEPEGTPLAERMVFIPFESELKLKLEANAVNTKPREKNTWTLTMEGENFEGGIYSAAIVDANESPFQSSSSINSYLKLESELRGKIHNPKKLLGENKDDEGIDLIMLTHGWKRFDWEKVLEGNFENQNFIEQGINITGSVSPSSGRRGLSGGMLNVFSKGKSEDFISVEFNESGKFIIDELDFQDTTLLTISANDKRHKEYVKLELDPPLAKYAQWEGFRTIIQDFQISETARKFLESADKRFRAQAAFGEIQDITIDEFVIQADKYEPTEEEINRMYGKGDASLKPEEIGGFEGYRDIWELLQGRIPGVRIIPDLMGNPTIRIRGVGSIQAGGDPLILLDNVPVDVSFASSISPRDLASVEVFKDAASLAIFGAGGGSGAIALYTKRAAGIGETGEGVFNLRFPGYSVASEYYMPKYGQEKSAAPDYRSTLYWNPKLEWTGNTAKLEFFNNDIVQSYKVVVQGMDKFGRLSYMEKDL</sequence>
<proteinExistence type="inferred from homology"/>
<keyword evidence="1" id="KW-0813">Transport</keyword>
<dbReference type="eggNOG" id="COG1629">
    <property type="taxonomic scope" value="Bacteria"/>
</dbReference>
<name>S2D5E8_INDAL</name>
<keyword evidence="1" id="KW-0472">Membrane</keyword>
<evidence type="ECO:0000256" key="1">
    <source>
        <dbReference type="PROSITE-ProRule" id="PRU01360"/>
    </source>
</evidence>
<comment type="subcellular location">
    <subcellularLocation>
        <location evidence="1">Cell outer membrane</location>
        <topology evidence="1">Multi-pass membrane protein</topology>
    </subcellularLocation>
</comment>
<protein>
    <submittedName>
        <fullName evidence="3">TonB-dependent receptor</fullName>
    </submittedName>
</protein>
<keyword evidence="3" id="KW-0675">Receptor</keyword>
<keyword evidence="1" id="KW-0812">Transmembrane</keyword>
<keyword evidence="1" id="KW-0998">Cell outer membrane</keyword>
<evidence type="ECO:0000313" key="3">
    <source>
        <dbReference type="EMBL" id="EOZ92295.1"/>
    </source>
</evidence>
<reference evidence="3 4" key="1">
    <citation type="journal article" date="2013" name="Genome Announc.">
        <title>Draft Genome Sequence of Indibacter alkaliphilus Strain LW1T, Isolated from Lonar Lake, a Haloalkaline Lake in the Buldana District of Maharashtra, India.</title>
        <authorList>
            <person name="Singh A."/>
            <person name="Kumar Jangir P."/>
            <person name="Sharma R."/>
            <person name="Singh A."/>
            <person name="Kumar Pinnaka A."/>
            <person name="Shivaji S."/>
        </authorList>
    </citation>
    <scope>NUCLEOTIDE SEQUENCE [LARGE SCALE GENOMIC DNA]</scope>
    <source>
        <strain evidence="4">CCUG 57479 / KCTC 22604 / LW1</strain>
    </source>
</reference>
<dbReference type="Gene3D" id="2.170.130.10">
    <property type="entry name" value="TonB-dependent receptor, plug domain"/>
    <property type="match status" value="1"/>
</dbReference>
<dbReference type="RefSeq" id="WP_009032878.1">
    <property type="nucleotide sequence ID" value="NZ_ALWO02000052.1"/>
</dbReference>
<dbReference type="STRING" id="1189612.A33Q_4388"/>
<dbReference type="OrthoDB" id="679547at2"/>
<comment type="similarity">
    <text evidence="1">Belongs to the TonB-dependent receptor family.</text>
</comment>
<dbReference type="InterPro" id="IPR037066">
    <property type="entry name" value="Plug_dom_sf"/>
</dbReference>
<organism evidence="3 4">
    <name type="scientific">Indibacter alkaliphilus (strain CCUG 57479 / KCTC 22604 / LW1)</name>
    <dbReference type="NCBI Taxonomy" id="1189612"/>
    <lineage>
        <taxon>Bacteria</taxon>
        <taxon>Pseudomonadati</taxon>
        <taxon>Bacteroidota</taxon>
        <taxon>Cytophagia</taxon>
        <taxon>Cytophagales</taxon>
        <taxon>Cyclobacteriaceae</taxon>
    </lineage>
</organism>
<dbReference type="EMBL" id="ALWO02000052">
    <property type="protein sequence ID" value="EOZ92295.1"/>
    <property type="molecule type" value="Genomic_DNA"/>
</dbReference>
<evidence type="ECO:0000259" key="2">
    <source>
        <dbReference type="Pfam" id="PF07715"/>
    </source>
</evidence>
<keyword evidence="1" id="KW-1134">Transmembrane beta strand</keyword>